<keyword evidence="2" id="KW-1185">Reference proteome</keyword>
<gene>
    <name evidence="1" type="ORF">CCMSSC00406_0003958</name>
</gene>
<proteinExistence type="predicted"/>
<sequence>MSNVDGDVSITPAGRTAFELSSVTPPTATTTTTTTTTIKKEIRFTTLTILQVVRPTLSPIIPTGRRNQISVPPANVPAARSSTSSLSPTSVVLSSPLSLIPTTTPSSVTPTSTTIPTTLITPLAGPSMDAIPSLSPSSKMAIVVVGAVATLVVYSSDNAEKAVEGITPFPYSERNPRPESVYSTSSRANNAQPAVPNSPTSVHAHHGSVSSEMLAIERSNASSLNGFRERIKRKRSICKSLKSMRVSVSSRLGGTSDGQSHPSSFGSGISTLIASLSSNRP</sequence>
<comment type="caution">
    <text evidence="1">The sequence shown here is derived from an EMBL/GenBank/DDBJ whole genome shotgun (WGS) entry which is preliminary data.</text>
</comment>
<reference evidence="1 2" key="1">
    <citation type="journal article" date="2021" name="Appl. Environ. Microbiol.">
        <title>Genetic linkage and physical mapping for an oyster mushroom Pleurotus cornucopiae and QTL analysis for the trait cap color.</title>
        <authorList>
            <person name="Zhang Y."/>
            <person name="Gao W."/>
            <person name="Sonnenberg A."/>
            <person name="Chen Q."/>
            <person name="Zhang J."/>
            <person name="Huang C."/>
        </authorList>
    </citation>
    <scope>NUCLEOTIDE SEQUENCE [LARGE SCALE GENOMIC DNA]</scope>
    <source>
        <strain evidence="1">CCMSSC00406</strain>
    </source>
</reference>
<evidence type="ECO:0000313" key="1">
    <source>
        <dbReference type="EMBL" id="KAG9220502.1"/>
    </source>
</evidence>
<dbReference type="EMBL" id="WQMT02000007">
    <property type="protein sequence ID" value="KAG9220502.1"/>
    <property type="molecule type" value="Genomic_DNA"/>
</dbReference>
<organism evidence="1 2">
    <name type="scientific">Pleurotus cornucopiae</name>
    <name type="common">Cornucopia mushroom</name>
    <dbReference type="NCBI Taxonomy" id="5321"/>
    <lineage>
        <taxon>Eukaryota</taxon>
        <taxon>Fungi</taxon>
        <taxon>Dikarya</taxon>
        <taxon>Basidiomycota</taxon>
        <taxon>Agaricomycotina</taxon>
        <taxon>Agaricomycetes</taxon>
        <taxon>Agaricomycetidae</taxon>
        <taxon>Agaricales</taxon>
        <taxon>Pleurotineae</taxon>
        <taxon>Pleurotaceae</taxon>
        <taxon>Pleurotus</taxon>
    </lineage>
</organism>
<evidence type="ECO:0000313" key="2">
    <source>
        <dbReference type="Proteomes" id="UP000824881"/>
    </source>
</evidence>
<accession>A0ACB7IQL5</accession>
<dbReference type="Proteomes" id="UP000824881">
    <property type="component" value="Unassembled WGS sequence"/>
</dbReference>
<name>A0ACB7IQL5_PLECO</name>
<protein>
    <submittedName>
        <fullName evidence="1">Uncharacterized protein</fullName>
    </submittedName>
</protein>